<name>B9TCH9_RICCO</name>
<keyword evidence="3" id="KW-1185">Reference proteome</keyword>
<evidence type="ECO:0000313" key="3">
    <source>
        <dbReference type="Proteomes" id="UP000008311"/>
    </source>
</evidence>
<protein>
    <submittedName>
        <fullName evidence="2">Uncharacterized protein</fullName>
    </submittedName>
</protein>
<proteinExistence type="predicted"/>
<sequence length="145" mass="14863">PHAVDGTGADAVAHQQLGDADRLHHAGRGRAGAGHAVHARSVAALSGRAAVSCDTGVGDRLHRLPDAGGPHRPRPRGLFDGAVPHRGADHLHLLRRLSLDRAGPGGTGAGPGRQPAGVPAAAAPCRPAEILLRRAEDFNFVTRLS</sequence>
<dbReference type="InParanoid" id="B9TCH9"/>
<organism evidence="2 3">
    <name type="scientific">Ricinus communis</name>
    <name type="common">Castor bean</name>
    <dbReference type="NCBI Taxonomy" id="3988"/>
    <lineage>
        <taxon>Eukaryota</taxon>
        <taxon>Viridiplantae</taxon>
        <taxon>Streptophyta</taxon>
        <taxon>Embryophyta</taxon>
        <taxon>Tracheophyta</taxon>
        <taxon>Spermatophyta</taxon>
        <taxon>Magnoliopsida</taxon>
        <taxon>eudicotyledons</taxon>
        <taxon>Gunneridae</taxon>
        <taxon>Pentapetalae</taxon>
        <taxon>rosids</taxon>
        <taxon>fabids</taxon>
        <taxon>Malpighiales</taxon>
        <taxon>Euphorbiaceae</taxon>
        <taxon>Acalyphoideae</taxon>
        <taxon>Acalypheae</taxon>
        <taxon>Ricinus</taxon>
    </lineage>
</organism>
<dbReference type="AlphaFoldDB" id="B9TCH9"/>
<evidence type="ECO:0000256" key="1">
    <source>
        <dbReference type="SAM" id="MobiDB-lite"/>
    </source>
</evidence>
<evidence type="ECO:0000313" key="2">
    <source>
        <dbReference type="EMBL" id="EEF26436.1"/>
    </source>
</evidence>
<feature type="region of interest" description="Disordered" evidence="1">
    <location>
        <begin position="100"/>
        <end position="121"/>
    </location>
</feature>
<reference evidence="3" key="1">
    <citation type="journal article" date="2010" name="Nat. Biotechnol.">
        <title>Draft genome sequence of the oilseed species Ricinus communis.</title>
        <authorList>
            <person name="Chan A.P."/>
            <person name="Crabtree J."/>
            <person name="Zhao Q."/>
            <person name="Lorenzi H."/>
            <person name="Orvis J."/>
            <person name="Puiu D."/>
            <person name="Melake-Berhan A."/>
            <person name="Jones K.M."/>
            <person name="Redman J."/>
            <person name="Chen G."/>
            <person name="Cahoon E.B."/>
            <person name="Gedil M."/>
            <person name="Stanke M."/>
            <person name="Haas B.J."/>
            <person name="Wortman J.R."/>
            <person name="Fraser-Liggett C.M."/>
            <person name="Ravel J."/>
            <person name="Rabinowicz P.D."/>
        </authorList>
    </citation>
    <scope>NUCLEOTIDE SEQUENCE [LARGE SCALE GENOMIC DNA]</scope>
    <source>
        <strain evidence="3">cv. Hale</strain>
    </source>
</reference>
<feature type="non-terminal residue" evidence="2">
    <location>
        <position position="1"/>
    </location>
</feature>
<gene>
    <name evidence="2" type="ORF">RCOM_1835970</name>
</gene>
<accession>B9TCH9</accession>
<feature type="region of interest" description="Disordered" evidence="1">
    <location>
        <begin position="57"/>
        <end position="84"/>
    </location>
</feature>
<dbReference type="EMBL" id="EQ977298">
    <property type="protein sequence ID" value="EEF26436.1"/>
    <property type="molecule type" value="Genomic_DNA"/>
</dbReference>
<dbReference type="Proteomes" id="UP000008311">
    <property type="component" value="Unassembled WGS sequence"/>
</dbReference>